<dbReference type="GO" id="GO:0003682">
    <property type="term" value="F:chromatin binding"/>
    <property type="evidence" value="ECO:0007669"/>
    <property type="project" value="TreeGrafter"/>
</dbReference>
<feature type="domain" description="Rad21/Rec8-like protein C-terminal eukaryotic" evidence="5">
    <location>
        <begin position="599"/>
        <end position="638"/>
    </location>
</feature>
<evidence type="ECO:0000256" key="4">
    <source>
        <dbReference type="SAM" id="MobiDB-lite"/>
    </source>
</evidence>
<dbReference type="Pfam" id="PF04825">
    <property type="entry name" value="Rad21_Rec8_N"/>
    <property type="match status" value="1"/>
</dbReference>
<evidence type="ECO:0000256" key="1">
    <source>
        <dbReference type="ARBA" id="ARBA00004123"/>
    </source>
</evidence>
<dbReference type="GO" id="GO:0006302">
    <property type="term" value="P:double-strand break repair"/>
    <property type="evidence" value="ECO:0007669"/>
    <property type="project" value="TreeGrafter"/>
</dbReference>
<evidence type="ECO:0000313" key="8">
    <source>
        <dbReference type="Proteomes" id="UP000835052"/>
    </source>
</evidence>
<dbReference type="InterPro" id="IPR039781">
    <property type="entry name" value="Rad21/Rec8-like"/>
</dbReference>
<dbReference type="PANTHER" id="PTHR12585:SF27">
    <property type="entry name" value="MEIOTIC RECOMBINATION PROTEIN REC8 HOMOLOG"/>
    <property type="match status" value="1"/>
</dbReference>
<dbReference type="Pfam" id="PF04824">
    <property type="entry name" value="Rad21_Rec8"/>
    <property type="match status" value="1"/>
</dbReference>
<evidence type="ECO:0008006" key="9">
    <source>
        <dbReference type="Google" id="ProtNLM"/>
    </source>
</evidence>
<evidence type="ECO:0000256" key="3">
    <source>
        <dbReference type="ARBA" id="ARBA00023242"/>
    </source>
</evidence>
<proteinExistence type="inferred from homology"/>
<dbReference type="SUPFAM" id="SSF46785">
    <property type="entry name" value="Winged helix' DNA-binding domain"/>
    <property type="match status" value="1"/>
</dbReference>
<feature type="domain" description="Rad21/Rec8-like protein N-terminal" evidence="6">
    <location>
        <begin position="1"/>
        <end position="135"/>
    </location>
</feature>
<comment type="caution">
    <text evidence="7">The sequence shown here is derived from an EMBL/GenBank/DDBJ whole genome shotgun (WGS) entry which is preliminary data.</text>
</comment>
<dbReference type="InterPro" id="IPR006909">
    <property type="entry name" value="Rad21/Rec8_C_eu"/>
</dbReference>
<dbReference type="AlphaFoldDB" id="A0A8S1GYJ7"/>
<dbReference type="OrthoDB" id="5874740at2759"/>
<reference evidence="7" key="1">
    <citation type="submission" date="2020-10" db="EMBL/GenBank/DDBJ databases">
        <authorList>
            <person name="Kikuchi T."/>
        </authorList>
    </citation>
    <scope>NUCLEOTIDE SEQUENCE</scope>
    <source>
        <strain evidence="7">NKZ352</strain>
    </source>
</reference>
<dbReference type="InterPro" id="IPR006910">
    <property type="entry name" value="Rad21_Rec8_N"/>
</dbReference>
<evidence type="ECO:0000259" key="5">
    <source>
        <dbReference type="Pfam" id="PF04824"/>
    </source>
</evidence>
<dbReference type="GO" id="GO:0051177">
    <property type="term" value="P:meiotic sister chromatid cohesion"/>
    <property type="evidence" value="ECO:0007669"/>
    <property type="project" value="TreeGrafter"/>
</dbReference>
<keyword evidence="8" id="KW-1185">Reference proteome</keyword>
<dbReference type="Proteomes" id="UP000835052">
    <property type="component" value="Unassembled WGS sequence"/>
</dbReference>
<comment type="similarity">
    <text evidence="2">Belongs to the rad21 family.</text>
</comment>
<dbReference type="InterPro" id="IPR036390">
    <property type="entry name" value="WH_DNA-bd_sf"/>
</dbReference>
<dbReference type="GO" id="GO:0030893">
    <property type="term" value="C:meiotic cohesin complex"/>
    <property type="evidence" value="ECO:0007669"/>
    <property type="project" value="TreeGrafter"/>
</dbReference>
<keyword evidence="3" id="KW-0539">Nucleus</keyword>
<dbReference type="PANTHER" id="PTHR12585">
    <property type="entry name" value="SCC1 / RAD21 FAMILY MEMBER"/>
    <property type="match status" value="1"/>
</dbReference>
<comment type="subcellular location">
    <subcellularLocation>
        <location evidence="1">Nucleus</location>
    </subcellularLocation>
</comment>
<sequence length="662" mass="76619">MFYSVQLLVRRGAKFYLVWKMAMATAGRRKAKESVKGNVTLSKINKTDILAENVESLCKEIVEMVPQRTGRSVSLTEVDKKFSLYVLAQLLFGTTVLYEKQVDILQRDVESLVESIKVNNFLSKIVLEKEQKKKRRRTQTRHILPEDSESEEERIAVIPSLDDQHMFDFSMAPPASITLQDDTPFLWNPTRMFPECDDLTAPTLEQIQDFEQQVGATFADFFASEQSDRGTVRNAHSFAPEDRVFNFDEIRAPGEEFDRPLIDVPIPAYMKNADDLIQEQNIPQTPVLEAERVRAGSANRPITPLDKTGETLLRSAGQNDSALHTPGRSAKKQKVDEFTTLALPESVPDLPHQAVRRKRRRELHQLSMDDMKHHRENYTSLLHAPEDLRVKFCRGRCEVKDVFDPSPYLTYEKRFAVNLRELYKTNVNFHWNKGTRVRQEDEESQSSDNDFRSRRADFEEELEELNLFDPHFGKSVLRESPARPTGDDLDQTRREFDDRMEYPVPFNEQPQPLETFDNNGFQIESTIENVRASDARASIVPQRQDYNGSLQEAYTIEKESEPFAKSYSRSGPLDFRLEKSKDRILELARYPEWTDFEQVVPKDECNRRLAARAFYSLLELKKSHGLEMNQKEPFGRILYRMPQESSEEHTLGNESPESGEEN</sequence>
<gene>
    <name evidence="7" type="ORF">CAUJ_LOCUS4448</name>
</gene>
<evidence type="ECO:0000259" key="6">
    <source>
        <dbReference type="Pfam" id="PF04825"/>
    </source>
</evidence>
<feature type="region of interest" description="Disordered" evidence="4">
    <location>
        <begin position="640"/>
        <end position="662"/>
    </location>
</feature>
<evidence type="ECO:0000313" key="7">
    <source>
        <dbReference type="EMBL" id="CAD6188529.1"/>
    </source>
</evidence>
<name>A0A8S1GYJ7_9PELO</name>
<organism evidence="7 8">
    <name type="scientific">Caenorhabditis auriculariae</name>
    <dbReference type="NCBI Taxonomy" id="2777116"/>
    <lineage>
        <taxon>Eukaryota</taxon>
        <taxon>Metazoa</taxon>
        <taxon>Ecdysozoa</taxon>
        <taxon>Nematoda</taxon>
        <taxon>Chromadorea</taxon>
        <taxon>Rhabditida</taxon>
        <taxon>Rhabditina</taxon>
        <taxon>Rhabditomorpha</taxon>
        <taxon>Rhabditoidea</taxon>
        <taxon>Rhabditidae</taxon>
        <taxon>Peloderinae</taxon>
        <taxon>Caenorhabditis</taxon>
    </lineage>
</organism>
<accession>A0A8S1GYJ7</accession>
<dbReference type="EMBL" id="CAJGYM010000008">
    <property type="protein sequence ID" value="CAD6188529.1"/>
    <property type="molecule type" value="Genomic_DNA"/>
</dbReference>
<dbReference type="GO" id="GO:0005634">
    <property type="term" value="C:nucleus"/>
    <property type="evidence" value="ECO:0007669"/>
    <property type="project" value="UniProtKB-SubCell"/>
</dbReference>
<protein>
    <recommendedName>
        <fullName evidence="9">Rad21/Rec8-like protein N-terminal domain-containing protein</fullName>
    </recommendedName>
</protein>
<evidence type="ECO:0000256" key="2">
    <source>
        <dbReference type="ARBA" id="ARBA00009870"/>
    </source>
</evidence>